<dbReference type="Gene3D" id="2.102.10.10">
    <property type="entry name" value="Rieske [2Fe-2S] iron-sulphur domain"/>
    <property type="match status" value="1"/>
</dbReference>
<dbReference type="InterPro" id="IPR017941">
    <property type="entry name" value="Rieske_2Fe-2S"/>
</dbReference>
<dbReference type="GO" id="GO:0016491">
    <property type="term" value="F:oxidoreductase activity"/>
    <property type="evidence" value="ECO:0007669"/>
    <property type="project" value="UniProtKB-KW"/>
</dbReference>
<feature type="region of interest" description="Disordered" evidence="6">
    <location>
        <begin position="423"/>
        <end position="443"/>
    </location>
</feature>
<evidence type="ECO:0000256" key="6">
    <source>
        <dbReference type="SAM" id="MobiDB-lite"/>
    </source>
</evidence>
<dbReference type="RefSeq" id="WP_069205780.1">
    <property type="nucleotide sequence ID" value="NZ_CP014168.1"/>
</dbReference>
<dbReference type="Pfam" id="PF00355">
    <property type="entry name" value="Rieske"/>
    <property type="match status" value="1"/>
</dbReference>
<accession>A0A1B3ZCU2</accession>
<dbReference type="InterPro" id="IPR036922">
    <property type="entry name" value="Rieske_2Fe-2S_sf"/>
</dbReference>
<dbReference type="PROSITE" id="PS51296">
    <property type="entry name" value="RIESKE"/>
    <property type="match status" value="1"/>
</dbReference>
<dbReference type="STRING" id="1560345.AWL63_16075"/>
<dbReference type="KEGG" id="span:AWL63_16075"/>
<dbReference type="SUPFAM" id="SSF55961">
    <property type="entry name" value="Bet v1-like"/>
    <property type="match status" value="1"/>
</dbReference>
<evidence type="ECO:0000256" key="5">
    <source>
        <dbReference type="ARBA" id="ARBA00023014"/>
    </source>
</evidence>
<dbReference type="EMBL" id="CP014168">
    <property type="protein sequence ID" value="AOH85247.1"/>
    <property type="molecule type" value="Genomic_DNA"/>
</dbReference>
<keyword evidence="4" id="KW-0408">Iron</keyword>
<keyword evidence="2" id="KW-0479">Metal-binding</keyword>
<dbReference type="GO" id="GO:0051537">
    <property type="term" value="F:2 iron, 2 sulfur cluster binding"/>
    <property type="evidence" value="ECO:0007669"/>
    <property type="project" value="UniProtKB-KW"/>
</dbReference>
<dbReference type="AlphaFoldDB" id="A0A1B3ZCU2"/>
<dbReference type="GO" id="GO:0046872">
    <property type="term" value="F:metal ion binding"/>
    <property type="evidence" value="ECO:0007669"/>
    <property type="project" value="UniProtKB-KW"/>
</dbReference>
<evidence type="ECO:0000256" key="3">
    <source>
        <dbReference type="ARBA" id="ARBA00023002"/>
    </source>
</evidence>
<name>A0A1B3ZCU2_9SPHN</name>
<sequence>MTTTNDTRMPSAYDGYYRKQVATPDMMLCGVGRGTPGGEYLRRFWHPVAYVSELGELPLRVRALGEDLVAFKNGSGEVGVLHLHCCHRNTSLEFGIVEKRGIRCCYHGRLFAPNGTLLDIPGDPNAERLKCEVTQGGYPVRVFAGIAFVYMGPPERIPAFPMLDRFDIPGVELVPGERLELKCNWVQIKENVVDPHHTNILHVIPQKRGVEHFADEFEHFPELTFMETPAGAMYLAARRSGDYVWVRSAEFFGPNIHCISSIFEAGSSPKEATPPFMTFWTLPVDDDKSINFYVSHVAAEETMPFEKRRALEVFGQRDDRPYADRQWLPGDHEAQVGQGPINIIALEHLGTHDRGIVMFRRYVRQGIKAVAEGKDPKGFYLTESELPPTFANDRILPANTIGGSPNEPPVLVRIAEQVGRDYLQNPPMPTLKAERSAKTEALA</sequence>
<proteinExistence type="predicted"/>
<dbReference type="SUPFAM" id="SSF50022">
    <property type="entry name" value="ISP domain"/>
    <property type="match status" value="1"/>
</dbReference>
<evidence type="ECO:0000256" key="1">
    <source>
        <dbReference type="ARBA" id="ARBA00022714"/>
    </source>
</evidence>
<keyword evidence="5" id="KW-0411">Iron-sulfur</keyword>
<dbReference type="OrthoDB" id="9800776at2"/>
<evidence type="ECO:0000259" key="7">
    <source>
        <dbReference type="PROSITE" id="PS51296"/>
    </source>
</evidence>
<keyword evidence="3" id="KW-0560">Oxidoreductase</keyword>
<reference evidence="8 9" key="1">
    <citation type="submission" date="2016-01" db="EMBL/GenBank/DDBJ databases">
        <title>Complete genome and mega plasmid sequence of Sphingomonas panacis DCY99 elicits systemic resistance in rice to Xanthomonas oryzae.</title>
        <authorList>
            <person name="Kim Y.J."/>
            <person name="Yang D.C."/>
            <person name="Sing P."/>
        </authorList>
    </citation>
    <scope>NUCLEOTIDE SEQUENCE [LARGE SCALE GENOMIC DNA]</scope>
    <source>
        <strain evidence="8 9">DCY99</strain>
    </source>
</reference>
<dbReference type="PANTHER" id="PTHR21266:SF59">
    <property type="entry name" value="BLR4922 PROTEIN"/>
    <property type="match status" value="1"/>
</dbReference>
<keyword evidence="9" id="KW-1185">Reference proteome</keyword>
<gene>
    <name evidence="8" type="ORF">AWL63_16075</name>
</gene>
<protein>
    <recommendedName>
        <fullName evidence="7">Rieske domain-containing protein</fullName>
    </recommendedName>
</protein>
<evidence type="ECO:0000313" key="8">
    <source>
        <dbReference type="EMBL" id="AOH85247.1"/>
    </source>
</evidence>
<dbReference type="InterPro" id="IPR050584">
    <property type="entry name" value="Cholesterol_7-desaturase"/>
</dbReference>
<evidence type="ECO:0000256" key="2">
    <source>
        <dbReference type="ARBA" id="ARBA00022723"/>
    </source>
</evidence>
<evidence type="ECO:0000313" key="9">
    <source>
        <dbReference type="Proteomes" id="UP000094256"/>
    </source>
</evidence>
<evidence type="ECO:0000256" key="4">
    <source>
        <dbReference type="ARBA" id="ARBA00023004"/>
    </source>
</evidence>
<organism evidence="8 9">
    <name type="scientific">Sphingomonas panacis</name>
    <dbReference type="NCBI Taxonomy" id="1560345"/>
    <lineage>
        <taxon>Bacteria</taxon>
        <taxon>Pseudomonadati</taxon>
        <taxon>Pseudomonadota</taxon>
        <taxon>Alphaproteobacteria</taxon>
        <taxon>Sphingomonadales</taxon>
        <taxon>Sphingomonadaceae</taxon>
        <taxon>Sphingomonas</taxon>
    </lineage>
</organism>
<keyword evidence="1" id="KW-0001">2Fe-2S</keyword>
<feature type="domain" description="Rieske" evidence="7">
    <location>
        <begin position="45"/>
        <end position="140"/>
    </location>
</feature>
<feature type="compositionally biased region" description="Basic and acidic residues" evidence="6">
    <location>
        <begin position="432"/>
        <end position="443"/>
    </location>
</feature>
<dbReference type="Gene3D" id="3.90.380.10">
    <property type="entry name" value="Naphthalene 1,2-dioxygenase Alpha Subunit, Chain A, domain 1"/>
    <property type="match status" value="1"/>
</dbReference>
<dbReference type="Proteomes" id="UP000094256">
    <property type="component" value="Chromosome"/>
</dbReference>
<dbReference type="PANTHER" id="PTHR21266">
    <property type="entry name" value="IRON-SULFUR DOMAIN CONTAINING PROTEIN"/>
    <property type="match status" value="1"/>
</dbReference>